<dbReference type="OrthoDB" id="9763616at2"/>
<organism evidence="3 4">
    <name type="scientific">Cyclobacterium lianum</name>
    <dbReference type="NCBI Taxonomy" id="388280"/>
    <lineage>
        <taxon>Bacteria</taxon>
        <taxon>Pseudomonadati</taxon>
        <taxon>Bacteroidota</taxon>
        <taxon>Cytophagia</taxon>
        <taxon>Cytophagales</taxon>
        <taxon>Cyclobacteriaceae</taxon>
        <taxon>Cyclobacterium</taxon>
    </lineage>
</organism>
<dbReference type="EMBL" id="FRCY01000003">
    <property type="protein sequence ID" value="SHM76640.1"/>
    <property type="molecule type" value="Genomic_DNA"/>
</dbReference>
<dbReference type="Pfam" id="PF09423">
    <property type="entry name" value="PhoD"/>
    <property type="match status" value="1"/>
</dbReference>
<protein>
    <submittedName>
        <fullName evidence="3">Alkaline phosphatase D</fullName>
    </submittedName>
</protein>
<feature type="domain" description="DUF7800" evidence="2">
    <location>
        <begin position="106"/>
        <end position="183"/>
    </location>
</feature>
<dbReference type="PANTHER" id="PTHR33987:SF1">
    <property type="entry name" value="CALCINEURIN-LIKE METALLO-PHOSPHOESTERASE SUPERFAMILY PROTEIN"/>
    <property type="match status" value="1"/>
</dbReference>
<sequence length="509" mass="57772">MNTRHIKPQKTLIRKTILTVDLCFTWFLLMLLFFPSHAQNFGEQGHPMNKSTDSREILKYWETTPDADQALYESAYQILSSNKYGSYADLMTSDSFKNLVREQGRKILAGPMLGQIKANKAAVWVRTLQPSKVEVEIKHREERFIFGPVYATIETDLSAVIEIDGLKPSTRYPYKIIVNGKVIPSDVEQVITTLPELDNSEKVKIAFGSCPHRWGLGNHKLLERIRKRGNHAMLLLGDIAVQDRNDHLGLHRADYLLRDLLPAWQDFASKVPVYASWDDHDYFDNDKAGIPEGYSAKDRHGVRKVFQHSWVNSSYGQESLSQGIFTRERIGPFDIIMTDNRFYRTGKKGSFLGKSQMDWLKEQLSDCKGPFIILSCGTMWSDYVSDGKDSWGVNDPDGREEIFKYIEDNGISGVLLISGDRHGARGFTIPRKSDFGFFEFEAASLGARVGPPAKDPSWNTQLYGIDGEFAFGEFTFLPSSDDPAVVFRLVGEDGDHIFERTIKRSELTP</sequence>
<dbReference type="InterPro" id="IPR056702">
    <property type="entry name" value="DUF7800"/>
</dbReference>
<dbReference type="InterPro" id="IPR029052">
    <property type="entry name" value="Metallo-depent_PP-like"/>
</dbReference>
<feature type="domain" description="PhoD-like phosphatase metallophosphatase" evidence="1">
    <location>
        <begin position="250"/>
        <end position="451"/>
    </location>
</feature>
<evidence type="ECO:0000259" key="1">
    <source>
        <dbReference type="Pfam" id="PF09423"/>
    </source>
</evidence>
<keyword evidence="4" id="KW-1185">Reference proteome</keyword>
<evidence type="ECO:0000313" key="4">
    <source>
        <dbReference type="Proteomes" id="UP000184513"/>
    </source>
</evidence>
<gene>
    <name evidence="3" type="ORF">SAMN04488057_103255</name>
</gene>
<evidence type="ECO:0000259" key="2">
    <source>
        <dbReference type="Pfam" id="PF25077"/>
    </source>
</evidence>
<dbReference type="PANTHER" id="PTHR33987">
    <property type="entry name" value="CALCINEURIN-LIKE METALLO-PHOSPHOESTERASE SUPERFAMILY PROTEIN"/>
    <property type="match status" value="1"/>
</dbReference>
<dbReference type="AlphaFoldDB" id="A0A1M7LEZ3"/>
<dbReference type="SUPFAM" id="SSF56300">
    <property type="entry name" value="Metallo-dependent phosphatases"/>
    <property type="match status" value="1"/>
</dbReference>
<dbReference type="InterPro" id="IPR018946">
    <property type="entry name" value="PhoD-like_MPP"/>
</dbReference>
<evidence type="ECO:0000313" key="3">
    <source>
        <dbReference type="EMBL" id="SHM76640.1"/>
    </source>
</evidence>
<dbReference type="Proteomes" id="UP000184513">
    <property type="component" value="Unassembled WGS sequence"/>
</dbReference>
<dbReference type="Gene3D" id="3.60.21.70">
    <property type="entry name" value="PhoD-like phosphatase"/>
    <property type="match status" value="1"/>
</dbReference>
<accession>A0A1M7LEZ3</accession>
<reference evidence="3 4" key="1">
    <citation type="submission" date="2016-11" db="EMBL/GenBank/DDBJ databases">
        <authorList>
            <person name="Jaros S."/>
            <person name="Januszkiewicz K."/>
            <person name="Wedrychowicz H."/>
        </authorList>
    </citation>
    <scope>NUCLEOTIDE SEQUENCE [LARGE SCALE GENOMIC DNA]</scope>
    <source>
        <strain evidence="3 4">CGMCC 1.6102</strain>
    </source>
</reference>
<dbReference type="InterPro" id="IPR038607">
    <property type="entry name" value="PhoD-like_sf"/>
</dbReference>
<name>A0A1M7LEZ3_9BACT</name>
<dbReference type="Pfam" id="PF25077">
    <property type="entry name" value="DUF7800"/>
    <property type="match status" value="1"/>
</dbReference>
<dbReference type="STRING" id="388280.SAMN04488057_103255"/>
<proteinExistence type="predicted"/>